<organism evidence="2 3">
    <name type="scientific">Chelativorans petroleitrophicus</name>
    <dbReference type="NCBI Taxonomy" id="2975484"/>
    <lineage>
        <taxon>Bacteria</taxon>
        <taxon>Pseudomonadati</taxon>
        <taxon>Pseudomonadota</taxon>
        <taxon>Alphaproteobacteria</taxon>
        <taxon>Hyphomicrobiales</taxon>
        <taxon>Phyllobacteriaceae</taxon>
        <taxon>Chelativorans</taxon>
    </lineage>
</organism>
<proteinExistence type="predicted"/>
<keyword evidence="3" id="KW-1185">Reference proteome</keyword>
<evidence type="ECO:0000256" key="1">
    <source>
        <dbReference type="SAM" id="MobiDB-lite"/>
    </source>
</evidence>
<feature type="region of interest" description="Disordered" evidence="1">
    <location>
        <begin position="1"/>
        <end position="51"/>
    </location>
</feature>
<evidence type="ECO:0000313" key="2">
    <source>
        <dbReference type="EMBL" id="MCT8992223.1"/>
    </source>
</evidence>
<sequence>MTNNRIIPFPLKRQQSVRKQEDLPAGRSTFGPSSPTPGRAEPANATPRAIPGFLPDGPLASMLRAAGHSRACIMRLRSGLAMTCSCGADSEPVDEAAQAVGRAIRFARMAATRQVPIPRGVITAVVRQADAGNAAALLVWQWLLKRGQIPAGRDMRPKFRIVRKPS</sequence>
<protein>
    <submittedName>
        <fullName evidence="2">Uncharacterized protein</fullName>
    </submittedName>
</protein>
<comment type="caution">
    <text evidence="2">The sequence shown here is derived from an EMBL/GenBank/DDBJ whole genome shotgun (WGS) entry which is preliminary data.</text>
</comment>
<dbReference type="RefSeq" id="WP_261517173.1">
    <property type="nucleotide sequence ID" value="NZ_JAODNV010000031.1"/>
</dbReference>
<gene>
    <name evidence="2" type="ORF">NYR54_18385</name>
</gene>
<reference evidence="2" key="1">
    <citation type="submission" date="2022-08" db="EMBL/GenBank/DDBJ databases">
        <title>Chelativorans sichuanense sp. nov., a paraffin oil-degrading bacterium isolated from a mixture of oil-based drill cuttings and paddy soil.</title>
        <authorList>
            <person name="Yu J."/>
            <person name="Liu H."/>
            <person name="Chen Q."/>
        </authorList>
    </citation>
    <scope>NUCLEOTIDE SEQUENCE</scope>
    <source>
        <strain evidence="2">SCAU 2101</strain>
    </source>
</reference>
<evidence type="ECO:0000313" key="3">
    <source>
        <dbReference type="Proteomes" id="UP001149009"/>
    </source>
</evidence>
<accession>A0A9X2XBB3</accession>
<name>A0A9X2XBB3_9HYPH</name>
<dbReference type="Proteomes" id="UP001149009">
    <property type="component" value="Unassembled WGS sequence"/>
</dbReference>
<dbReference type="AlphaFoldDB" id="A0A9X2XBB3"/>
<dbReference type="EMBL" id="JAODNV010000031">
    <property type="protein sequence ID" value="MCT8992223.1"/>
    <property type="molecule type" value="Genomic_DNA"/>
</dbReference>